<dbReference type="RefSeq" id="WP_160359764.1">
    <property type="nucleotide sequence ID" value="NZ_WSRQ01000023.1"/>
</dbReference>
<dbReference type="GO" id="GO:0003677">
    <property type="term" value="F:DNA binding"/>
    <property type="evidence" value="ECO:0007669"/>
    <property type="project" value="InterPro"/>
</dbReference>
<evidence type="ECO:0000259" key="1">
    <source>
        <dbReference type="PROSITE" id="PS50943"/>
    </source>
</evidence>
<evidence type="ECO:0000313" key="3">
    <source>
        <dbReference type="Proteomes" id="UP000656077"/>
    </source>
</evidence>
<dbReference type="PROSITE" id="PS50943">
    <property type="entry name" value="HTH_CROC1"/>
    <property type="match status" value="1"/>
</dbReference>
<protein>
    <submittedName>
        <fullName evidence="2">Helix-turn-helix domain-containing protein</fullName>
    </submittedName>
</protein>
<reference evidence="2" key="1">
    <citation type="submission" date="2019-12" db="EMBL/GenBank/DDBJ databases">
        <title>Microbes associate with the intestines of laboratory mice.</title>
        <authorList>
            <person name="Navarre W."/>
            <person name="Wong E."/>
        </authorList>
    </citation>
    <scope>NUCLEOTIDE SEQUENCE</scope>
    <source>
        <strain evidence="2">NM79_F5</strain>
    </source>
</reference>
<dbReference type="AlphaFoldDB" id="A0A964W3B5"/>
<dbReference type="InterPro" id="IPR010982">
    <property type="entry name" value="Lambda_DNA-bd_dom_sf"/>
</dbReference>
<evidence type="ECO:0000313" key="2">
    <source>
        <dbReference type="EMBL" id="MVX64942.1"/>
    </source>
</evidence>
<dbReference type="SUPFAM" id="SSF47413">
    <property type="entry name" value="lambda repressor-like DNA-binding domains"/>
    <property type="match status" value="1"/>
</dbReference>
<proteinExistence type="predicted"/>
<dbReference type="Proteomes" id="UP000656077">
    <property type="component" value="Unassembled WGS sequence"/>
</dbReference>
<organism evidence="2 3">
    <name type="scientific">Clostridium chromiireducens</name>
    <dbReference type="NCBI Taxonomy" id="225345"/>
    <lineage>
        <taxon>Bacteria</taxon>
        <taxon>Bacillati</taxon>
        <taxon>Bacillota</taxon>
        <taxon>Clostridia</taxon>
        <taxon>Eubacteriales</taxon>
        <taxon>Clostridiaceae</taxon>
        <taxon>Clostridium</taxon>
    </lineage>
</organism>
<dbReference type="EMBL" id="WSRQ01000023">
    <property type="protein sequence ID" value="MVX64942.1"/>
    <property type="molecule type" value="Genomic_DNA"/>
</dbReference>
<dbReference type="CDD" id="cd00093">
    <property type="entry name" value="HTH_XRE"/>
    <property type="match status" value="1"/>
</dbReference>
<dbReference type="Pfam" id="PF01381">
    <property type="entry name" value="HTH_3"/>
    <property type="match status" value="1"/>
</dbReference>
<comment type="caution">
    <text evidence="2">The sequence shown here is derived from an EMBL/GenBank/DDBJ whole genome shotgun (WGS) entry which is preliminary data.</text>
</comment>
<sequence>MQAKLARIKLGLTQEQLRKKLKEEYLIGLSPCTIVAVEKGDYSNLKYETMIAYAKALNSTPQELFFDEE</sequence>
<accession>A0A964W3B5</accession>
<feature type="domain" description="HTH cro/C1-type" evidence="1">
    <location>
        <begin position="4"/>
        <end position="64"/>
    </location>
</feature>
<dbReference type="InterPro" id="IPR001387">
    <property type="entry name" value="Cro/C1-type_HTH"/>
</dbReference>
<gene>
    <name evidence="2" type="ORF">GKZ28_14700</name>
</gene>
<name>A0A964W3B5_9CLOT</name>
<dbReference type="Gene3D" id="1.10.260.40">
    <property type="entry name" value="lambda repressor-like DNA-binding domains"/>
    <property type="match status" value="1"/>
</dbReference>